<dbReference type="PANTHER" id="PTHR30061:SF50">
    <property type="entry name" value="MALTOSE_MALTODEXTRIN-BINDING PERIPLASMIC PROTEIN"/>
    <property type="match status" value="1"/>
</dbReference>
<reference evidence="5 6" key="1">
    <citation type="submission" date="2014-08" db="EMBL/GenBank/DDBJ databases">
        <title>Comparative genomics of the Paenibacillus odorifer group.</title>
        <authorList>
            <person name="den Bakker H.C."/>
            <person name="Tsai Y.-C."/>
            <person name="Martin N."/>
            <person name="Korlach J."/>
            <person name="Wiedmann M."/>
        </authorList>
    </citation>
    <scope>NUCLEOTIDE SEQUENCE [LARGE SCALE GENOMIC DNA]</scope>
    <source>
        <strain evidence="5 6">DSM 15220</strain>
    </source>
</reference>
<dbReference type="KEGG" id="pgm:PGRAT_24670"/>
<dbReference type="SUPFAM" id="SSF53850">
    <property type="entry name" value="Periplasmic binding protein-like II"/>
    <property type="match status" value="1"/>
</dbReference>
<dbReference type="OrthoDB" id="2585476at2"/>
<gene>
    <name evidence="5" type="ORF">PGRAT_24670</name>
</gene>
<keyword evidence="6" id="KW-1185">Reference proteome</keyword>
<dbReference type="GO" id="GO:0015768">
    <property type="term" value="P:maltose transport"/>
    <property type="evidence" value="ECO:0007669"/>
    <property type="project" value="TreeGrafter"/>
</dbReference>
<evidence type="ECO:0000256" key="3">
    <source>
        <dbReference type="ARBA" id="ARBA00022729"/>
    </source>
</evidence>
<dbReference type="eggNOG" id="COG2182">
    <property type="taxonomic scope" value="Bacteria"/>
</dbReference>
<dbReference type="HOGENOM" id="CLU_663645_0_0_9"/>
<evidence type="ECO:0000313" key="6">
    <source>
        <dbReference type="Proteomes" id="UP000029500"/>
    </source>
</evidence>
<keyword evidence="2" id="KW-0813">Transport</keyword>
<evidence type="ECO:0000256" key="2">
    <source>
        <dbReference type="ARBA" id="ARBA00022448"/>
    </source>
</evidence>
<dbReference type="Proteomes" id="UP000029500">
    <property type="component" value="Chromosome"/>
</dbReference>
<dbReference type="GO" id="GO:0042956">
    <property type="term" value="P:maltodextrin transmembrane transport"/>
    <property type="evidence" value="ECO:0007669"/>
    <property type="project" value="TreeGrafter"/>
</dbReference>
<dbReference type="RefSeq" id="WP_025708359.1">
    <property type="nucleotide sequence ID" value="NZ_CP009287.1"/>
</dbReference>
<evidence type="ECO:0000256" key="4">
    <source>
        <dbReference type="SAM" id="SignalP"/>
    </source>
</evidence>
<dbReference type="STRING" id="189425.PGRAT_24670"/>
<evidence type="ECO:0000256" key="1">
    <source>
        <dbReference type="ARBA" id="ARBA00008520"/>
    </source>
</evidence>
<evidence type="ECO:0000313" key="5">
    <source>
        <dbReference type="EMBL" id="AIQ70466.1"/>
    </source>
</evidence>
<protein>
    <recommendedName>
        <fullName evidence="7">ABC transporter substrate-binding protein</fullName>
    </recommendedName>
</protein>
<sequence length="410" mass="45098">MLRRRNYWLLFAILLLSLTSLSPSMELDTGEDTHPLKQQLNQSERPASGDKARIQSLNIRVSLSDEEFNELQRISNNYSLSSGIQVILSNVGNGEADGVLKQDLTIGQSPDIVMTDGRSITDLATQGYLLPVDIYQSVPGSAPLTTLIPQMQWNGYDWGVPLDIDPYVLVYSPQRLSELGISGLPRSLEQWNALLKVIREHPDKRQYLLAMDSRNPYGYSAVLESMGGSLQSVNPALLEWTQYAGSYFYLTSNTNSDIWDMLQDGKIAVAALPLSEWQLHGNSSLAAEAPLTDSSGLRYEAIHSRFFALPAQSGNPEAAVQWLAYVTSSSAQLEWLKNTGRLPALDELYRSGLPENVKLPFDTALLFTDEADLEHESAGGWTELSAAVTQLLTGKLDPAGYTAAVAEALE</sequence>
<comment type="similarity">
    <text evidence="1">Belongs to the bacterial solute-binding protein 1 family.</text>
</comment>
<organism evidence="5 6">
    <name type="scientific">Paenibacillus graminis</name>
    <dbReference type="NCBI Taxonomy" id="189425"/>
    <lineage>
        <taxon>Bacteria</taxon>
        <taxon>Bacillati</taxon>
        <taxon>Bacillota</taxon>
        <taxon>Bacilli</taxon>
        <taxon>Bacillales</taxon>
        <taxon>Paenibacillaceae</taxon>
        <taxon>Paenibacillus</taxon>
    </lineage>
</organism>
<dbReference type="Pfam" id="PF13416">
    <property type="entry name" value="SBP_bac_8"/>
    <property type="match status" value="1"/>
</dbReference>
<dbReference type="EMBL" id="CP009287">
    <property type="protein sequence ID" value="AIQ70466.1"/>
    <property type="molecule type" value="Genomic_DNA"/>
</dbReference>
<keyword evidence="3 4" id="KW-0732">Signal</keyword>
<dbReference type="AlphaFoldDB" id="A0A089M9J3"/>
<dbReference type="PANTHER" id="PTHR30061">
    <property type="entry name" value="MALTOSE-BINDING PERIPLASMIC PROTEIN"/>
    <property type="match status" value="1"/>
</dbReference>
<dbReference type="Gene3D" id="3.40.190.10">
    <property type="entry name" value="Periplasmic binding protein-like II"/>
    <property type="match status" value="1"/>
</dbReference>
<proteinExistence type="inferred from homology"/>
<dbReference type="GO" id="GO:1901982">
    <property type="term" value="F:maltose binding"/>
    <property type="evidence" value="ECO:0007669"/>
    <property type="project" value="TreeGrafter"/>
</dbReference>
<feature type="chain" id="PRO_5039351710" description="ABC transporter substrate-binding protein" evidence="4">
    <location>
        <begin position="25"/>
        <end position="410"/>
    </location>
</feature>
<name>A0A089M9J3_9BACL</name>
<dbReference type="InterPro" id="IPR006059">
    <property type="entry name" value="SBP"/>
</dbReference>
<dbReference type="GO" id="GO:0055052">
    <property type="term" value="C:ATP-binding cassette (ABC) transporter complex, substrate-binding subunit-containing"/>
    <property type="evidence" value="ECO:0007669"/>
    <property type="project" value="TreeGrafter"/>
</dbReference>
<evidence type="ECO:0008006" key="7">
    <source>
        <dbReference type="Google" id="ProtNLM"/>
    </source>
</evidence>
<accession>A0A089M9J3</accession>
<feature type="signal peptide" evidence="4">
    <location>
        <begin position="1"/>
        <end position="24"/>
    </location>
</feature>